<dbReference type="RefSeq" id="WP_057622695.1">
    <property type="nucleotide sequence ID" value="NZ_LKHV02000001.1"/>
</dbReference>
<dbReference type="SUPFAM" id="SSF47240">
    <property type="entry name" value="Ferritin-like"/>
    <property type="match status" value="1"/>
</dbReference>
<organism evidence="5">
    <name type="scientific">Candidatus Berkiella cookevillensis</name>
    <dbReference type="NCBI Taxonomy" id="437022"/>
    <lineage>
        <taxon>Bacteria</taxon>
        <taxon>Pseudomonadati</taxon>
        <taxon>Pseudomonadota</taxon>
        <taxon>Gammaproteobacteria</taxon>
        <taxon>Candidatus Berkiellales</taxon>
        <taxon>Candidatus Berkiellaceae</taxon>
        <taxon>Candidatus Berkiella</taxon>
    </lineage>
</organism>
<reference evidence="5" key="1">
    <citation type="submission" date="2015-09" db="EMBL/GenBank/DDBJ databases">
        <title>Draft Genome Sequences of Two Novel Amoeba-resistant Intranuclear Bacteria, Candidatus Berkiella cookevillensis and Candidatus Berkiella aquae.</title>
        <authorList>
            <person name="Mehari Y.T."/>
            <person name="Arivett B.A."/>
            <person name="Farone A.L."/>
            <person name="Gunderson J.H."/>
            <person name="Farone M.B."/>
        </authorList>
    </citation>
    <scope>NUCLEOTIDE SEQUENCE [LARGE SCALE GENOMIC DNA]</scope>
    <source>
        <strain evidence="5">CC99</strain>
    </source>
</reference>
<dbReference type="PROSITE" id="PS00819">
    <property type="entry name" value="DPS_2"/>
    <property type="match status" value="1"/>
</dbReference>
<reference evidence="6" key="2">
    <citation type="journal article" date="2016" name="Genome Announc.">
        <title>Draft Genome Sequences of Two Novel Amoeba-Resistant Intranuclear Bacteria, 'Candidatus Berkiella cookevillensis' and 'Candidatus Berkiella aquae'.</title>
        <authorList>
            <person name="Mehari Y.T."/>
            <person name="Arivett B.A."/>
            <person name="Farone A.L."/>
            <person name="Gunderson J.H."/>
            <person name="Farone M.B."/>
        </authorList>
    </citation>
    <scope>NUCLEOTIDE SEQUENCE</scope>
    <source>
        <strain evidence="6">CC99</strain>
    </source>
</reference>
<reference evidence="6" key="3">
    <citation type="submission" date="2021-06" db="EMBL/GenBank/DDBJ databases">
        <title>Genomic Description and Analysis of Intracellular Bacteria, Candidatus Berkiella cookevillensis and Candidatus Berkiella aquae.</title>
        <authorList>
            <person name="Kidane D.T."/>
            <person name="Mehari Y.T."/>
            <person name="Rice F.C."/>
            <person name="Arivett B.A."/>
            <person name="Farone A.L."/>
            <person name="Berk S.G."/>
            <person name="Farone M.B."/>
        </authorList>
    </citation>
    <scope>NUCLEOTIDE SEQUENCE</scope>
    <source>
        <strain evidence="6">CC99</strain>
    </source>
</reference>
<dbReference type="EMBL" id="LKHV02000001">
    <property type="protein sequence ID" value="MCS5708459.1"/>
    <property type="molecule type" value="Genomic_DNA"/>
</dbReference>
<comment type="similarity">
    <text evidence="1 2">Belongs to the Dps family.</text>
</comment>
<evidence type="ECO:0000259" key="4">
    <source>
        <dbReference type="Pfam" id="PF00210"/>
    </source>
</evidence>
<evidence type="ECO:0000256" key="2">
    <source>
        <dbReference type="RuleBase" id="RU003875"/>
    </source>
</evidence>
<dbReference type="AlphaFoldDB" id="A0A0Q9YH65"/>
<dbReference type="Pfam" id="PF00210">
    <property type="entry name" value="Ferritin"/>
    <property type="match status" value="1"/>
</dbReference>
<dbReference type="InterPro" id="IPR012347">
    <property type="entry name" value="Ferritin-like"/>
</dbReference>
<sequence>MNVHPIEKQNAKVAKILKAVLADTFVLYLKTLNYHWHVTGNSFYSLHKLFEEQYKALAESLDEIAERIRQLNEIAPATIKSILMHTQLEETEKRLSANEMINDLIESHRTINESCKKAIEVAGKIHDDATVDLLTQRVVYHEKVIWMLKSMLSSV</sequence>
<keyword evidence="3" id="KW-0175">Coiled coil</keyword>
<dbReference type="EMBL" id="LKHV01000001">
    <property type="protein sequence ID" value="KRG19963.1"/>
    <property type="molecule type" value="Genomic_DNA"/>
</dbReference>
<dbReference type="Gene3D" id="1.20.1260.10">
    <property type="match status" value="1"/>
</dbReference>
<dbReference type="InterPro" id="IPR023188">
    <property type="entry name" value="DPS_DNA-bd_CS"/>
</dbReference>
<dbReference type="PANTHER" id="PTHR42932">
    <property type="entry name" value="GENERAL STRESS PROTEIN 20U"/>
    <property type="match status" value="1"/>
</dbReference>
<dbReference type="Proteomes" id="UP000051494">
    <property type="component" value="Unassembled WGS sequence"/>
</dbReference>
<dbReference type="InterPro" id="IPR008331">
    <property type="entry name" value="Ferritin_DPS_dom"/>
</dbReference>
<keyword evidence="5" id="KW-0560">Oxidoreductase</keyword>
<evidence type="ECO:0000313" key="6">
    <source>
        <dbReference type="EMBL" id="MCS5708459.1"/>
    </source>
</evidence>
<name>A0A0Q9YH65_9GAMM</name>
<dbReference type="GO" id="GO:0008199">
    <property type="term" value="F:ferric iron binding"/>
    <property type="evidence" value="ECO:0007669"/>
    <property type="project" value="InterPro"/>
</dbReference>
<accession>A0A0Q9YH65</accession>
<evidence type="ECO:0000313" key="7">
    <source>
        <dbReference type="Proteomes" id="UP000051494"/>
    </source>
</evidence>
<dbReference type="InterPro" id="IPR002177">
    <property type="entry name" value="DPS_DNA-bd"/>
</dbReference>
<dbReference type="PANTHER" id="PTHR42932:SF3">
    <property type="entry name" value="DNA PROTECTION DURING STARVATION PROTEIN"/>
    <property type="match status" value="1"/>
</dbReference>
<keyword evidence="7" id="KW-1185">Reference proteome</keyword>
<dbReference type="CDD" id="cd01043">
    <property type="entry name" value="DPS"/>
    <property type="match status" value="1"/>
</dbReference>
<dbReference type="GO" id="GO:0016722">
    <property type="term" value="F:oxidoreductase activity, acting on metal ions"/>
    <property type="evidence" value="ECO:0007669"/>
    <property type="project" value="InterPro"/>
</dbReference>
<dbReference type="PIRSF" id="PIRSF005900">
    <property type="entry name" value="Dps"/>
    <property type="match status" value="1"/>
</dbReference>
<feature type="domain" description="Ferritin/DPS" evidence="4">
    <location>
        <begin position="15"/>
        <end position="153"/>
    </location>
</feature>
<feature type="coiled-coil region" evidence="3">
    <location>
        <begin position="47"/>
        <end position="74"/>
    </location>
</feature>
<dbReference type="EC" id="1.16.-.-" evidence="5"/>
<dbReference type="PROSITE" id="PS00818">
    <property type="entry name" value="DPS_1"/>
    <property type="match status" value="1"/>
</dbReference>
<evidence type="ECO:0000256" key="3">
    <source>
        <dbReference type="SAM" id="Coils"/>
    </source>
</evidence>
<comment type="caution">
    <text evidence="5">The sequence shown here is derived from an EMBL/GenBank/DDBJ whole genome shotgun (WGS) entry which is preliminary data.</text>
</comment>
<evidence type="ECO:0000313" key="5">
    <source>
        <dbReference type="EMBL" id="KRG19963.1"/>
    </source>
</evidence>
<dbReference type="OrthoDB" id="9797687at2"/>
<dbReference type="PRINTS" id="PR01346">
    <property type="entry name" value="HELNAPAPROT"/>
</dbReference>
<gene>
    <name evidence="5" type="primary">dps1</name>
    <name evidence="5" type="ORF">CC99x_00184</name>
    <name evidence="6" type="ORF">CC99x_006010</name>
</gene>
<protein>
    <submittedName>
        <fullName evidence="5">DNA protection during starvation protein 1</fullName>
        <ecNumber evidence="5">1.16.-.-</ecNumber>
    </submittedName>
    <submittedName>
        <fullName evidence="6">DNA starvation/stationary phase protection protein</fullName>
    </submittedName>
</protein>
<dbReference type="STRING" id="437022.CC99x_00184"/>
<dbReference type="InterPro" id="IPR009078">
    <property type="entry name" value="Ferritin-like_SF"/>
</dbReference>
<evidence type="ECO:0000256" key="1">
    <source>
        <dbReference type="ARBA" id="ARBA00009497"/>
    </source>
</evidence>
<proteinExistence type="inferred from homology"/>